<sequence length="175" mass="19564">MQPLLILLLSLLLVTPADAIAREQTVLVSTNISIIDVDLVKVDKSARKMHLIQGDRILKSYSIALGANPKGHKLREGDKRTPEGQYTLDLLNEESRFYRSIRINYPNDRDIKRAQLLGVDPGGQIMIHGQKNGNGPHPSEQRGADWTDGCIAIANTEMDEFLRLVKLGTPIDIEW</sequence>
<proteinExistence type="inferred from homology"/>
<accession>A0ABT5R0I7</accession>
<keyword evidence="3" id="KW-0808">Transferase</keyword>
<name>A0ABT5R0I7_9GAMM</name>
<evidence type="ECO:0000313" key="10">
    <source>
        <dbReference type="EMBL" id="MDD1793680.1"/>
    </source>
</evidence>
<feature type="active site" description="Nucleophile" evidence="7">
    <location>
        <position position="150"/>
    </location>
</feature>
<dbReference type="EMBL" id="JAJUBC010000011">
    <property type="protein sequence ID" value="MDD1793680.1"/>
    <property type="molecule type" value="Genomic_DNA"/>
</dbReference>
<evidence type="ECO:0000313" key="11">
    <source>
        <dbReference type="Proteomes" id="UP001149400"/>
    </source>
</evidence>
<comment type="caution">
    <text evidence="10">The sequence shown here is derived from an EMBL/GenBank/DDBJ whole genome shotgun (WGS) entry which is preliminary data.</text>
</comment>
<feature type="signal peptide" evidence="8">
    <location>
        <begin position="1"/>
        <end position="19"/>
    </location>
</feature>
<dbReference type="PROSITE" id="PS52029">
    <property type="entry name" value="LD_TPASE"/>
    <property type="match status" value="1"/>
</dbReference>
<keyword evidence="4 7" id="KW-0133">Cell shape</keyword>
<evidence type="ECO:0000256" key="3">
    <source>
        <dbReference type="ARBA" id="ARBA00022679"/>
    </source>
</evidence>
<dbReference type="SUPFAM" id="SSF141523">
    <property type="entry name" value="L,D-transpeptidase catalytic domain-like"/>
    <property type="match status" value="1"/>
</dbReference>
<feature type="domain" description="L,D-TPase catalytic" evidence="9">
    <location>
        <begin position="38"/>
        <end position="174"/>
    </location>
</feature>
<evidence type="ECO:0000256" key="2">
    <source>
        <dbReference type="ARBA" id="ARBA00005992"/>
    </source>
</evidence>
<reference evidence="10" key="1">
    <citation type="submission" date="2021-12" db="EMBL/GenBank/DDBJ databases">
        <title>Enterovibrio ZSDZ35 sp. nov. and Enterovibrio ZSDZ42 sp. nov., isolated from coastal seawater in Qingdao.</title>
        <authorList>
            <person name="Zhang P."/>
        </authorList>
    </citation>
    <scope>NUCLEOTIDE SEQUENCE</scope>
    <source>
        <strain evidence="10">ZSDZ42</strain>
    </source>
</reference>
<comment type="similarity">
    <text evidence="2">Belongs to the YkuD family.</text>
</comment>
<evidence type="ECO:0000259" key="9">
    <source>
        <dbReference type="PROSITE" id="PS52029"/>
    </source>
</evidence>
<evidence type="ECO:0000256" key="1">
    <source>
        <dbReference type="ARBA" id="ARBA00004752"/>
    </source>
</evidence>
<feature type="chain" id="PRO_5045997452" evidence="8">
    <location>
        <begin position="20"/>
        <end position="175"/>
    </location>
</feature>
<dbReference type="RefSeq" id="WP_274164532.1">
    <property type="nucleotide sequence ID" value="NZ_JAJUBC010000011.1"/>
</dbReference>
<dbReference type="PANTHER" id="PTHR36699">
    <property type="entry name" value="LD-TRANSPEPTIDASE"/>
    <property type="match status" value="1"/>
</dbReference>
<dbReference type="Pfam" id="PF03734">
    <property type="entry name" value="YkuD"/>
    <property type="match status" value="1"/>
</dbReference>
<keyword evidence="5 7" id="KW-0573">Peptidoglycan synthesis</keyword>
<gene>
    <name evidence="10" type="ORF">LRP50_11115</name>
</gene>
<dbReference type="CDD" id="cd16913">
    <property type="entry name" value="YkuD_like"/>
    <property type="match status" value="1"/>
</dbReference>
<keyword evidence="6 7" id="KW-0961">Cell wall biogenesis/degradation</keyword>
<evidence type="ECO:0000256" key="6">
    <source>
        <dbReference type="ARBA" id="ARBA00023316"/>
    </source>
</evidence>
<keyword evidence="8" id="KW-0732">Signal</keyword>
<evidence type="ECO:0000256" key="4">
    <source>
        <dbReference type="ARBA" id="ARBA00022960"/>
    </source>
</evidence>
<dbReference type="Proteomes" id="UP001149400">
    <property type="component" value="Unassembled WGS sequence"/>
</dbReference>
<dbReference type="PANTHER" id="PTHR36699:SF1">
    <property type="entry name" value="L,D-TRANSPEPTIDASE YAFK-RELATED"/>
    <property type="match status" value="1"/>
</dbReference>
<keyword evidence="11" id="KW-1185">Reference proteome</keyword>
<dbReference type="InterPro" id="IPR038063">
    <property type="entry name" value="Transpep_catalytic_dom"/>
</dbReference>
<dbReference type="InterPro" id="IPR005490">
    <property type="entry name" value="LD_TPept_cat_dom"/>
</dbReference>
<evidence type="ECO:0000256" key="5">
    <source>
        <dbReference type="ARBA" id="ARBA00022984"/>
    </source>
</evidence>
<evidence type="ECO:0000256" key="7">
    <source>
        <dbReference type="PROSITE-ProRule" id="PRU01373"/>
    </source>
</evidence>
<organism evidence="10 11">
    <name type="scientific">Enterovibrio gelatinilyticus</name>
    <dbReference type="NCBI Taxonomy" id="2899819"/>
    <lineage>
        <taxon>Bacteria</taxon>
        <taxon>Pseudomonadati</taxon>
        <taxon>Pseudomonadota</taxon>
        <taxon>Gammaproteobacteria</taxon>
        <taxon>Vibrionales</taxon>
        <taxon>Vibrionaceae</taxon>
        <taxon>Enterovibrio</taxon>
    </lineage>
</organism>
<dbReference type="Gene3D" id="2.40.440.10">
    <property type="entry name" value="L,D-transpeptidase catalytic domain-like"/>
    <property type="match status" value="1"/>
</dbReference>
<feature type="active site" description="Proton donor/acceptor" evidence="7">
    <location>
        <position position="128"/>
    </location>
</feature>
<comment type="pathway">
    <text evidence="1 7">Cell wall biogenesis; peptidoglycan biosynthesis.</text>
</comment>
<evidence type="ECO:0000256" key="8">
    <source>
        <dbReference type="SAM" id="SignalP"/>
    </source>
</evidence>
<protein>
    <submittedName>
        <fullName evidence="10">L,D-transpeptidase family protein</fullName>
    </submittedName>
</protein>